<proteinExistence type="predicted"/>
<reference evidence="3 4" key="1">
    <citation type="submission" date="2024-10" db="EMBL/GenBank/DDBJ databases">
        <authorList>
            <person name="Ryan C."/>
        </authorList>
    </citation>
    <scope>NUCLEOTIDE SEQUENCE [LARGE SCALE GENOMIC DNA]</scope>
</reference>
<gene>
    <name evidence="3" type="ORF">URODEC1_LOCUS119838</name>
</gene>
<dbReference type="Proteomes" id="UP001497457">
    <property type="component" value="Unassembled WGS sequence"/>
</dbReference>
<dbReference type="InterPro" id="IPR011676">
    <property type="entry name" value="DUF1618"/>
</dbReference>
<feature type="compositionally biased region" description="Low complexity" evidence="1">
    <location>
        <begin position="23"/>
        <end position="48"/>
    </location>
</feature>
<evidence type="ECO:0000259" key="2">
    <source>
        <dbReference type="Pfam" id="PF07762"/>
    </source>
</evidence>
<comment type="caution">
    <text evidence="3">The sequence shown here is derived from an EMBL/GenBank/DDBJ whole genome shotgun (WGS) entry which is preliminary data.</text>
</comment>
<evidence type="ECO:0000313" key="3">
    <source>
        <dbReference type="EMBL" id="CAM0146225.1"/>
    </source>
</evidence>
<dbReference type="PANTHER" id="PTHR33074:SF124">
    <property type="entry name" value="DUF1618 DOMAIN-CONTAINING PROTEIN"/>
    <property type="match status" value="1"/>
</dbReference>
<feature type="region of interest" description="Disordered" evidence="1">
    <location>
        <begin position="1"/>
        <end position="48"/>
    </location>
</feature>
<dbReference type="EMBL" id="CAXIPR030000509">
    <property type="protein sequence ID" value="CAM0146225.1"/>
    <property type="molecule type" value="Genomic_DNA"/>
</dbReference>
<protein>
    <recommendedName>
        <fullName evidence="2">DUF1618 domain-containing protein</fullName>
    </recommendedName>
</protein>
<dbReference type="PANTHER" id="PTHR33074">
    <property type="entry name" value="EXPRESSED PROTEIN-RELATED"/>
    <property type="match status" value="1"/>
</dbReference>
<sequence length="581" mass="63431">MRKYRSRSPSPSPSPPRRRRQTHPPAATAPMDTDATQPPSVSPAAASSSYPPWVLLENQSAAEAVGANSTGDAKTLAAGRTSAGNPIRVSVRTAAPPAESRICVQVTGAYACPIAAHGDSVLITVGFHGYDAQPDYFVYSAGAAAAAVPPRPPSLFLLPPCYHVEKRPAGYSSYGRRRAPEQRYLNPQATGLVRRGEDDFVVALLTNKVVVDNNGVEDDGSRAKRHAAELLRLRNCEWSVTWAAISDGEGSSKDGEGLRLSSWQTHSVVSVGGDGLLCFVQFGQGLMFTNVFDETPAFRHVPFPPGYEEVDPPRKCRGSFQDVCATSDGTVKLVSIYPRCCCGSSGATHCLHSNNAYTIKTWTLKMDDMEWEMDGMVDGTELWALDAYKCLPRVQLAHPIVSLDEPHVIFFVVCEGFYKKKHADETEWFILVDTRSKTIRSVYRYGGQSCFNERIFLPSSVSHYFNSSTSGSDAAASSVGKRSMGSEPSPLSLVNKQLTNNLRNLKAVSPEEKILATLQEVPGLSREEVLKAYSILNHDSNGRRFRSLLGLPVNMRKDWLLMEIKSCEACSFCSTCTANSQ</sequence>
<dbReference type="Pfam" id="PF07762">
    <property type="entry name" value="DUF1618"/>
    <property type="match status" value="1"/>
</dbReference>
<name>A0ABC9GV15_9POAL</name>
<accession>A0ABC9GV15</accession>
<dbReference type="AlphaFoldDB" id="A0ABC9GV15"/>
<feature type="domain" description="DUF1618" evidence="2">
    <location>
        <begin position="282"/>
        <end position="410"/>
    </location>
</feature>
<keyword evidence="4" id="KW-1185">Reference proteome</keyword>
<organism evidence="3 4">
    <name type="scientific">Urochloa decumbens</name>
    <dbReference type="NCBI Taxonomy" id="240449"/>
    <lineage>
        <taxon>Eukaryota</taxon>
        <taxon>Viridiplantae</taxon>
        <taxon>Streptophyta</taxon>
        <taxon>Embryophyta</taxon>
        <taxon>Tracheophyta</taxon>
        <taxon>Spermatophyta</taxon>
        <taxon>Magnoliopsida</taxon>
        <taxon>Liliopsida</taxon>
        <taxon>Poales</taxon>
        <taxon>Poaceae</taxon>
        <taxon>PACMAD clade</taxon>
        <taxon>Panicoideae</taxon>
        <taxon>Panicodae</taxon>
        <taxon>Paniceae</taxon>
        <taxon>Melinidinae</taxon>
        <taxon>Urochloa</taxon>
    </lineage>
</organism>
<evidence type="ECO:0000313" key="4">
    <source>
        <dbReference type="Proteomes" id="UP001497457"/>
    </source>
</evidence>
<evidence type="ECO:0000256" key="1">
    <source>
        <dbReference type="SAM" id="MobiDB-lite"/>
    </source>
</evidence>